<evidence type="ECO:0000313" key="2">
    <source>
        <dbReference type="Proteomes" id="UP000324800"/>
    </source>
</evidence>
<dbReference type="OrthoDB" id="420169at2759"/>
<protein>
    <recommendedName>
        <fullName evidence="3">Reverse transcriptase domain-containing protein</fullName>
    </recommendedName>
</protein>
<sequence length="179" mass="20816">MILKMLSEVQIEIQVGEEENSYNQAALFLLEEFNLKNVSVPDILTTQIHEWDLINGGSQVRMGATPNWTFIEALQQLEAVQLYNEYQSSKKQMLEYRNQLMKQIQDGIVIETDNIRIFNPTSLVPTPGGKQRKILDCRYINQLTTLPKFRMDGIEFKKQILEPSYFATTLDLFDAYHHI</sequence>
<proteinExistence type="predicted"/>
<dbReference type="InterPro" id="IPR043502">
    <property type="entry name" value="DNA/RNA_pol_sf"/>
</dbReference>
<reference evidence="1 2" key="1">
    <citation type="submission" date="2019-03" db="EMBL/GenBank/DDBJ databases">
        <title>Single cell metagenomics reveals metabolic interactions within the superorganism composed of flagellate Streblomastix strix and complex community of Bacteroidetes bacteria on its surface.</title>
        <authorList>
            <person name="Treitli S.C."/>
            <person name="Kolisko M."/>
            <person name="Husnik F."/>
            <person name="Keeling P."/>
            <person name="Hampl V."/>
        </authorList>
    </citation>
    <scope>NUCLEOTIDE SEQUENCE [LARGE SCALE GENOMIC DNA]</scope>
    <source>
        <strain evidence="1">ST1C</strain>
    </source>
</reference>
<gene>
    <name evidence="1" type="ORF">EZS28_005100</name>
</gene>
<accession>A0A5J4WWX6</accession>
<comment type="caution">
    <text evidence="1">The sequence shown here is derived from an EMBL/GenBank/DDBJ whole genome shotgun (WGS) entry which is preliminary data.</text>
</comment>
<name>A0A5J4WWX6_9EUKA</name>
<dbReference type="Gene3D" id="3.10.10.10">
    <property type="entry name" value="HIV Type 1 Reverse Transcriptase, subunit A, domain 1"/>
    <property type="match status" value="1"/>
</dbReference>
<dbReference type="EMBL" id="SNRW01000766">
    <property type="protein sequence ID" value="KAA6399380.1"/>
    <property type="molecule type" value="Genomic_DNA"/>
</dbReference>
<evidence type="ECO:0008006" key="3">
    <source>
        <dbReference type="Google" id="ProtNLM"/>
    </source>
</evidence>
<organism evidence="1 2">
    <name type="scientific">Streblomastix strix</name>
    <dbReference type="NCBI Taxonomy" id="222440"/>
    <lineage>
        <taxon>Eukaryota</taxon>
        <taxon>Metamonada</taxon>
        <taxon>Preaxostyla</taxon>
        <taxon>Oxymonadida</taxon>
        <taxon>Streblomastigidae</taxon>
        <taxon>Streblomastix</taxon>
    </lineage>
</organism>
<dbReference type="Proteomes" id="UP000324800">
    <property type="component" value="Unassembled WGS sequence"/>
</dbReference>
<dbReference type="InterPro" id="IPR043128">
    <property type="entry name" value="Rev_trsase/Diguanyl_cyclase"/>
</dbReference>
<dbReference type="SUPFAM" id="SSF56672">
    <property type="entry name" value="DNA/RNA polymerases"/>
    <property type="match status" value="1"/>
</dbReference>
<evidence type="ECO:0000313" key="1">
    <source>
        <dbReference type="EMBL" id="KAA6399380.1"/>
    </source>
</evidence>
<dbReference type="Gene3D" id="3.30.70.270">
    <property type="match status" value="1"/>
</dbReference>
<dbReference type="AlphaFoldDB" id="A0A5J4WWX6"/>